<dbReference type="InterPro" id="IPR027417">
    <property type="entry name" value="P-loop_NTPase"/>
</dbReference>
<dbReference type="Gene3D" id="3.40.50.300">
    <property type="entry name" value="P-loop containing nucleotide triphosphate hydrolases"/>
    <property type="match status" value="1"/>
</dbReference>
<feature type="domain" description="NB-ARC" evidence="2">
    <location>
        <begin position="6"/>
        <end position="167"/>
    </location>
</feature>
<dbReference type="InterPro" id="IPR042197">
    <property type="entry name" value="Apaf_helical"/>
</dbReference>
<accession>A0A392P3Q5</accession>
<name>A0A392P3Q5_9FABA</name>
<dbReference type="PRINTS" id="PR00364">
    <property type="entry name" value="DISEASERSIST"/>
</dbReference>
<feature type="non-terminal residue" evidence="3">
    <location>
        <position position="222"/>
    </location>
</feature>
<dbReference type="GO" id="GO:0006952">
    <property type="term" value="P:defense response"/>
    <property type="evidence" value="ECO:0007669"/>
    <property type="project" value="UniProtKB-KW"/>
</dbReference>
<proteinExistence type="predicted"/>
<keyword evidence="4" id="KW-1185">Reference proteome</keyword>
<dbReference type="PANTHER" id="PTHR36766">
    <property type="entry name" value="PLANT BROAD-SPECTRUM MILDEW RESISTANCE PROTEIN RPW8"/>
    <property type="match status" value="1"/>
</dbReference>
<dbReference type="Proteomes" id="UP000265520">
    <property type="component" value="Unassembled WGS sequence"/>
</dbReference>
<evidence type="ECO:0000259" key="2">
    <source>
        <dbReference type="Pfam" id="PF00931"/>
    </source>
</evidence>
<dbReference type="FunFam" id="3.40.50.300:FF:001091">
    <property type="entry name" value="Probable disease resistance protein At1g61300"/>
    <property type="match status" value="1"/>
</dbReference>
<protein>
    <submittedName>
        <fullName evidence="3">NBS-containing resistance-like protein</fullName>
    </submittedName>
</protein>
<dbReference type="GO" id="GO:0043531">
    <property type="term" value="F:ADP binding"/>
    <property type="evidence" value="ECO:0007669"/>
    <property type="project" value="InterPro"/>
</dbReference>
<comment type="caution">
    <text evidence="3">The sequence shown here is derived from an EMBL/GenBank/DDBJ whole genome shotgun (WGS) entry which is preliminary data.</text>
</comment>
<dbReference type="InterPro" id="IPR002182">
    <property type="entry name" value="NB-ARC"/>
</dbReference>
<evidence type="ECO:0000256" key="1">
    <source>
        <dbReference type="ARBA" id="ARBA00022821"/>
    </source>
</evidence>
<dbReference type="PANTHER" id="PTHR36766:SF63">
    <property type="entry name" value="NB-ARC DOMAIN-CONTAINING PROTEIN"/>
    <property type="match status" value="1"/>
</dbReference>
<dbReference type="Pfam" id="PF00931">
    <property type="entry name" value="NB-ARC"/>
    <property type="match status" value="1"/>
</dbReference>
<sequence>MVKGREERTVISVVGMGGQGKTTLAKKVLDNEKVIGHFNCVVWITVSQSYDVEGLLRDMLLKFYKQKGNDPPGSIYQMDRGSLTDEVRNYLQQKRYVIVFDDVWNVHFWDDIEFAVIDNKNGSKIFITTRNVDVVMSCKKSSFVEVLELQPLTQEQSLELFNKKVFKFDYGGCPKELSGIANEIVNRCKGLPLAIVAIGGLLCTRENNEFEWKRFRENLSLE</sequence>
<evidence type="ECO:0000313" key="4">
    <source>
        <dbReference type="Proteomes" id="UP000265520"/>
    </source>
</evidence>
<evidence type="ECO:0000313" key="3">
    <source>
        <dbReference type="EMBL" id="MCI06693.1"/>
    </source>
</evidence>
<dbReference type="Gene3D" id="1.10.8.430">
    <property type="entry name" value="Helical domain of apoptotic protease-activating factors"/>
    <property type="match status" value="1"/>
</dbReference>
<reference evidence="3 4" key="1">
    <citation type="journal article" date="2018" name="Front. Plant Sci.">
        <title>Red Clover (Trifolium pratense) and Zigzag Clover (T. medium) - A Picture of Genomic Similarities and Differences.</title>
        <authorList>
            <person name="Dluhosova J."/>
            <person name="Istvanek J."/>
            <person name="Nedelnik J."/>
            <person name="Repkova J."/>
        </authorList>
    </citation>
    <scope>NUCLEOTIDE SEQUENCE [LARGE SCALE GENOMIC DNA]</scope>
    <source>
        <strain evidence="4">cv. 10/8</strain>
        <tissue evidence="3">Leaf</tissue>
    </source>
</reference>
<keyword evidence="1" id="KW-0611">Plant defense</keyword>
<dbReference type="SUPFAM" id="SSF52540">
    <property type="entry name" value="P-loop containing nucleoside triphosphate hydrolases"/>
    <property type="match status" value="1"/>
</dbReference>
<dbReference type="AlphaFoldDB" id="A0A392P3Q5"/>
<organism evidence="3 4">
    <name type="scientific">Trifolium medium</name>
    <dbReference type="NCBI Taxonomy" id="97028"/>
    <lineage>
        <taxon>Eukaryota</taxon>
        <taxon>Viridiplantae</taxon>
        <taxon>Streptophyta</taxon>
        <taxon>Embryophyta</taxon>
        <taxon>Tracheophyta</taxon>
        <taxon>Spermatophyta</taxon>
        <taxon>Magnoliopsida</taxon>
        <taxon>eudicotyledons</taxon>
        <taxon>Gunneridae</taxon>
        <taxon>Pentapetalae</taxon>
        <taxon>rosids</taxon>
        <taxon>fabids</taxon>
        <taxon>Fabales</taxon>
        <taxon>Fabaceae</taxon>
        <taxon>Papilionoideae</taxon>
        <taxon>50 kb inversion clade</taxon>
        <taxon>NPAAA clade</taxon>
        <taxon>Hologalegina</taxon>
        <taxon>IRL clade</taxon>
        <taxon>Trifolieae</taxon>
        <taxon>Trifolium</taxon>
    </lineage>
</organism>
<dbReference type="EMBL" id="LXQA010062707">
    <property type="protein sequence ID" value="MCI06693.1"/>
    <property type="molecule type" value="Genomic_DNA"/>
</dbReference>